<dbReference type="OrthoDB" id="9809796at2"/>
<comment type="similarity">
    <text evidence="7">Belongs to the MurCDEF family.</text>
</comment>
<dbReference type="GO" id="GO:0008360">
    <property type="term" value="P:regulation of cell shape"/>
    <property type="evidence" value="ECO:0007669"/>
    <property type="project" value="UniProtKB-KW"/>
</dbReference>
<dbReference type="InterPro" id="IPR013221">
    <property type="entry name" value="Mur_ligase_cen"/>
</dbReference>
<evidence type="ECO:0000256" key="7">
    <source>
        <dbReference type="HAMAP-Rule" id="MF_00639"/>
    </source>
</evidence>
<comment type="subcellular location">
    <subcellularLocation>
        <location evidence="1 7 8">Cytoplasm</location>
    </subcellularLocation>
</comment>
<evidence type="ECO:0000256" key="8">
    <source>
        <dbReference type="RuleBase" id="RU003664"/>
    </source>
</evidence>
<comment type="caution">
    <text evidence="11">The sequence shown here is derived from an EMBL/GenBank/DDBJ whole genome shotgun (WGS) entry which is preliminary data.</text>
</comment>
<organism evidence="11 12">
    <name type="scientific">Apibacter adventoris</name>
    <dbReference type="NCBI Taxonomy" id="1679466"/>
    <lineage>
        <taxon>Bacteria</taxon>
        <taxon>Pseudomonadati</taxon>
        <taxon>Bacteroidota</taxon>
        <taxon>Flavobacteriia</taxon>
        <taxon>Flavobacteriales</taxon>
        <taxon>Weeksellaceae</taxon>
        <taxon>Apibacter</taxon>
    </lineage>
</organism>
<keyword evidence="7 8" id="KW-0133">Cell shape</keyword>
<dbReference type="AlphaFoldDB" id="A0A2S8A769"/>
<evidence type="ECO:0000313" key="12">
    <source>
        <dbReference type="Proteomes" id="UP000238042"/>
    </source>
</evidence>
<keyword evidence="12" id="KW-1185">Reference proteome</keyword>
<evidence type="ECO:0000256" key="3">
    <source>
        <dbReference type="ARBA" id="ARBA00022490"/>
    </source>
</evidence>
<dbReference type="GO" id="GO:0051301">
    <property type="term" value="P:cell division"/>
    <property type="evidence" value="ECO:0007669"/>
    <property type="project" value="UniProtKB-KW"/>
</dbReference>
<proteinExistence type="inferred from homology"/>
<keyword evidence="7 8" id="KW-0131">Cell cycle</keyword>
<dbReference type="GO" id="GO:0005524">
    <property type="term" value="F:ATP binding"/>
    <property type="evidence" value="ECO:0007669"/>
    <property type="project" value="UniProtKB-UniRule"/>
</dbReference>
<protein>
    <recommendedName>
        <fullName evidence="7 8">UDP-N-acetylmuramoylalanine--D-glutamate ligase</fullName>
        <ecNumber evidence="7 8">6.3.2.9</ecNumber>
    </recommendedName>
    <alternativeName>
        <fullName evidence="7">D-glutamic acid-adding enzyme</fullName>
    </alternativeName>
    <alternativeName>
        <fullName evidence="7">UDP-N-acetylmuramoyl-L-alanyl-D-glutamate synthetase</fullName>
    </alternativeName>
</protein>
<dbReference type="Pfam" id="PF02875">
    <property type="entry name" value="Mur_ligase_C"/>
    <property type="match status" value="1"/>
</dbReference>
<dbReference type="Gene3D" id="3.40.1190.10">
    <property type="entry name" value="Mur-like, catalytic domain"/>
    <property type="match status" value="1"/>
</dbReference>
<evidence type="ECO:0000256" key="2">
    <source>
        <dbReference type="ARBA" id="ARBA00004752"/>
    </source>
</evidence>
<dbReference type="InterPro" id="IPR005762">
    <property type="entry name" value="MurD"/>
</dbReference>
<keyword evidence="7 8" id="KW-0573">Peptidoglycan synthesis</keyword>
<dbReference type="Pfam" id="PF08245">
    <property type="entry name" value="Mur_ligase_M"/>
    <property type="match status" value="1"/>
</dbReference>
<dbReference type="GO" id="GO:0005737">
    <property type="term" value="C:cytoplasm"/>
    <property type="evidence" value="ECO:0007669"/>
    <property type="project" value="UniProtKB-SubCell"/>
</dbReference>
<dbReference type="InterPro" id="IPR004101">
    <property type="entry name" value="Mur_ligase_C"/>
</dbReference>
<evidence type="ECO:0000256" key="1">
    <source>
        <dbReference type="ARBA" id="ARBA00004496"/>
    </source>
</evidence>
<comment type="catalytic activity">
    <reaction evidence="7 8">
        <text>UDP-N-acetyl-alpha-D-muramoyl-L-alanine + D-glutamate + ATP = UDP-N-acetyl-alpha-D-muramoyl-L-alanyl-D-glutamate + ADP + phosphate + H(+)</text>
        <dbReference type="Rhea" id="RHEA:16429"/>
        <dbReference type="ChEBI" id="CHEBI:15378"/>
        <dbReference type="ChEBI" id="CHEBI:29986"/>
        <dbReference type="ChEBI" id="CHEBI:30616"/>
        <dbReference type="ChEBI" id="CHEBI:43474"/>
        <dbReference type="ChEBI" id="CHEBI:83898"/>
        <dbReference type="ChEBI" id="CHEBI:83900"/>
        <dbReference type="ChEBI" id="CHEBI:456216"/>
        <dbReference type="EC" id="6.3.2.9"/>
    </reaction>
</comment>
<dbReference type="Gene3D" id="3.90.190.20">
    <property type="entry name" value="Mur ligase, C-terminal domain"/>
    <property type="match status" value="1"/>
</dbReference>
<dbReference type="InterPro" id="IPR036565">
    <property type="entry name" value="Mur-like_cat_sf"/>
</dbReference>
<comment type="pathway">
    <text evidence="2 7 8">Cell wall biogenesis; peptidoglycan biosynthesis.</text>
</comment>
<dbReference type="HAMAP" id="MF_00639">
    <property type="entry name" value="MurD"/>
    <property type="match status" value="1"/>
</dbReference>
<evidence type="ECO:0000259" key="9">
    <source>
        <dbReference type="Pfam" id="PF02875"/>
    </source>
</evidence>
<dbReference type="NCBIfam" id="TIGR01087">
    <property type="entry name" value="murD"/>
    <property type="match status" value="1"/>
</dbReference>
<dbReference type="GO" id="GO:0009252">
    <property type="term" value="P:peptidoglycan biosynthetic process"/>
    <property type="evidence" value="ECO:0007669"/>
    <property type="project" value="UniProtKB-UniRule"/>
</dbReference>
<keyword evidence="7 8" id="KW-0961">Cell wall biogenesis/degradation</keyword>
<dbReference type="SUPFAM" id="SSF51984">
    <property type="entry name" value="MurCD N-terminal domain"/>
    <property type="match status" value="1"/>
</dbReference>
<dbReference type="SUPFAM" id="SSF53244">
    <property type="entry name" value="MurD-like peptide ligases, peptide-binding domain"/>
    <property type="match status" value="1"/>
</dbReference>
<evidence type="ECO:0000256" key="4">
    <source>
        <dbReference type="ARBA" id="ARBA00022598"/>
    </source>
</evidence>
<name>A0A2S8A769_9FLAO</name>
<dbReference type="PANTHER" id="PTHR43692:SF1">
    <property type="entry name" value="UDP-N-ACETYLMURAMOYLALANINE--D-GLUTAMATE LIGASE"/>
    <property type="match status" value="1"/>
</dbReference>
<sequence length="445" mass="50313">MKRLVILGGGESGIGAAILGKKQNFDVFLSDKGIIKKEYKDILLDKKILFEEQQHTDEKILNADWIIKSPGIPKKAPIIKKIQEKGITISSEIEFASRYTSSILIAITGSNGKTTTTSLTYEIFKKAGFNVGLAGNIGKSFAWQVAEENYEYYILEISSFQLDNIQNFKPHIAMVLNLSPDHLDQYDYNYQNYINSKFKITKNQDEKDYFIYNLDDEITQKWLQNNHTKAHLLPFSLKEKVEKGAYSDQKNIYITTNTEDALKMKIEDLALIGKHNVANSMAAGIAGKISKIKNEFIKQSLADFEAVEHRLEFVLKINGINFINDSKATNVNSVYYALESMKSPVIWIVGGTDKGNDYSELIPFVKQKVKAIVCLGLDNEKIINTFQDIIPNIAETHSMKDAVNASYLYGKKGDTVLLSPACASFDLFKNYEDRGIQFKEEVRKL</sequence>
<feature type="binding site" evidence="7">
    <location>
        <begin position="109"/>
        <end position="115"/>
    </location>
    <ligand>
        <name>ATP</name>
        <dbReference type="ChEBI" id="CHEBI:30616"/>
    </ligand>
</feature>
<reference evidence="11 12" key="1">
    <citation type="submission" date="2018-02" db="EMBL/GenBank/DDBJ databases">
        <title>Genome sequences of Apibacter spp., gut symbionts of Asian honey bees.</title>
        <authorList>
            <person name="Kwong W.K."/>
            <person name="Steele M.I."/>
            <person name="Moran N.A."/>
        </authorList>
    </citation>
    <scope>NUCLEOTIDE SEQUENCE [LARGE SCALE GENOMIC DNA]</scope>
    <source>
        <strain evidence="12">wkB301</strain>
    </source>
</reference>
<dbReference type="Pfam" id="PF21377">
    <property type="entry name" value="MurD_N"/>
    <property type="match status" value="1"/>
</dbReference>
<dbReference type="Proteomes" id="UP000238042">
    <property type="component" value="Unassembled WGS sequence"/>
</dbReference>
<dbReference type="Gene3D" id="3.40.50.720">
    <property type="entry name" value="NAD(P)-binding Rossmann-like Domain"/>
    <property type="match status" value="1"/>
</dbReference>
<accession>A0A2S8A769</accession>
<keyword evidence="7 8" id="KW-0132">Cell division</keyword>
<evidence type="ECO:0000256" key="5">
    <source>
        <dbReference type="ARBA" id="ARBA00022741"/>
    </source>
</evidence>
<keyword evidence="5 7" id="KW-0547">Nucleotide-binding</keyword>
<feature type="domain" description="Mur ligase C-terminal" evidence="9">
    <location>
        <begin position="309"/>
        <end position="422"/>
    </location>
</feature>
<dbReference type="SUPFAM" id="SSF53623">
    <property type="entry name" value="MurD-like peptide ligases, catalytic domain"/>
    <property type="match status" value="1"/>
</dbReference>
<dbReference type="PANTHER" id="PTHR43692">
    <property type="entry name" value="UDP-N-ACETYLMURAMOYLALANINE--D-GLUTAMATE LIGASE"/>
    <property type="match status" value="1"/>
</dbReference>
<gene>
    <name evidence="7 11" type="primary">murD</name>
    <name evidence="11" type="ORF">C4S77_10935</name>
</gene>
<comment type="function">
    <text evidence="7 8">Cell wall formation. Catalyzes the addition of glutamate to the nucleotide precursor UDP-N-acetylmuramoyl-L-alanine (UMA).</text>
</comment>
<dbReference type="EMBL" id="PSZM01000046">
    <property type="protein sequence ID" value="PQL90403.1"/>
    <property type="molecule type" value="Genomic_DNA"/>
</dbReference>
<dbReference type="GO" id="GO:0071555">
    <property type="term" value="P:cell wall organization"/>
    <property type="evidence" value="ECO:0007669"/>
    <property type="project" value="UniProtKB-KW"/>
</dbReference>
<evidence type="ECO:0000259" key="10">
    <source>
        <dbReference type="Pfam" id="PF08245"/>
    </source>
</evidence>
<evidence type="ECO:0000313" key="11">
    <source>
        <dbReference type="EMBL" id="PQL90403.1"/>
    </source>
</evidence>
<dbReference type="RefSeq" id="WP_105247578.1">
    <property type="nucleotide sequence ID" value="NZ_PSZM01000046.1"/>
</dbReference>
<dbReference type="EC" id="6.3.2.9" evidence="7 8"/>
<dbReference type="UniPathway" id="UPA00219"/>
<keyword evidence="4 7" id="KW-0436">Ligase</keyword>
<feature type="domain" description="Mur ligase central" evidence="10">
    <location>
        <begin position="107"/>
        <end position="286"/>
    </location>
</feature>
<dbReference type="GO" id="GO:0008764">
    <property type="term" value="F:UDP-N-acetylmuramoylalanine-D-glutamate ligase activity"/>
    <property type="evidence" value="ECO:0007669"/>
    <property type="project" value="UniProtKB-UniRule"/>
</dbReference>
<evidence type="ECO:0000256" key="6">
    <source>
        <dbReference type="ARBA" id="ARBA00022840"/>
    </source>
</evidence>
<keyword evidence="6 7" id="KW-0067">ATP-binding</keyword>
<dbReference type="InterPro" id="IPR036615">
    <property type="entry name" value="Mur_ligase_C_dom_sf"/>
</dbReference>
<keyword evidence="3 7" id="KW-0963">Cytoplasm</keyword>